<dbReference type="Proteomes" id="UP000070284">
    <property type="component" value="Unassembled WGS sequence"/>
</dbReference>
<gene>
    <name evidence="1" type="ORF">AKJ65_00570</name>
</gene>
<sequence>MIPKWKIIELQEGYSIYIPGVDSGIFFDTVTKNGSNQFELKKDGSLSCTLDIENCPKNIRTKLEELIE</sequence>
<dbReference type="AlphaFoldDB" id="A0A133UNL3"/>
<dbReference type="EMBL" id="LHXO01000004">
    <property type="protein sequence ID" value="KXA95795.1"/>
    <property type="molecule type" value="Genomic_DNA"/>
</dbReference>
<reference evidence="1 2" key="1">
    <citation type="journal article" date="2016" name="Sci. Rep.">
        <title>Metabolic traits of an uncultured archaeal lineage -MSBL1- from brine pools of the Red Sea.</title>
        <authorList>
            <person name="Mwirichia R."/>
            <person name="Alam I."/>
            <person name="Rashid M."/>
            <person name="Vinu M."/>
            <person name="Ba-Alawi W."/>
            <person name="Anthony Kamau A."/>
            <person name="Kamanda Ngugi D."/>
            <person name="Goker M."/>
            <person name="Klenk H.P."/>
            <person name="Bajic V."/>
            <person name="Stingl U."/>
        </authorList>
    </citation>
    <scope>NUCLEOTIDE SEQUENCE [LARGE SCALE GENOMIC DNA]</scope>
    <source>
        <strain evidence="1">SCGC-AAA259E19</strain>
    </source>
</reference>
<evidence type="ECO:0000313" key="1">
    <source>
        <dbReference type="EMBL" id="KXA95795.1"/>
    </source>
</evidence>
<accession>A0A133UNL3</accession>
<organism evidence="1 2">
    <name type="scientific">candidate division MSBL1 archaeon SCGC-AAA259E19</name>
    <dbReference type="NCBI Taxonomy" id="1698264"/>
    <lineage>
        <taxon>Archaea</taxon>
        <taxon>Methanobacteriati</taxon>
        <taxon>Methanobacteriota</taxon>
        <taxon>candidate division MSBL1</taxon>
    </lineage>
</organism>
<protein>
    <submittedName>
        <fullName evidence="1">Uncharacterized protein</fullName>
    </submittedName>
</protein>
<comment type="caution">
    <text evidence="1">The sequence shown here is derived from an EMBL/GenBank/DDBJ whole genome shotgun (WGS) entry which is preliminary data.</text>
</comment>
<keyword evidence="2" id="KW-1185">Reference proteome</keyword>
<evidence type="ECO:0000313" key="2">
    <source>
        <dbReference type="Proteomes" id="UP000070284"/>
    </source>
</evidence>
<proteinExistence type="predicted"/>
<name>A0A133UNL3_9EURY</name>